<gene>
    <name evidence="2" type="ORF">DM02DRAFT_621541</name>
</gene>
<evidence type="ECO:0000313" key="2">
    <source>
        <dbReference type="EMBL" id="PVI08728.1"/>
    </source>
</evidence>
<keyword evidence="3" id="KW-1185">Reference proteome</keyword>
<organism evidence="2 3">
    <name type="scientific">Periconia macrospinosa</name>
    <dbReference type="NCBI Taxonomy" id="97972"/>
    <lineage>
        <taxon>Eukaryota</taxon>
        <taxon>Fungi</taxon>
        <taxon>Dikarya</taxon>
        <taxon>Ascomycota</taxon>
        <taxon>Pezizomycotina</taxon>
        <taxon>Dothideomycetes</taxon>
        <taxon>Pleosporomycetidae</taxon>
        <taxon>Pleosporales</taxon>
        <taxon>Massarineae</taxon>
        <taxon>Periconiaceae</taxon>
        <taxon>Periconia</taxon>
    </lineage>
</organism>
<reference evidence="2 3" key="1">
    <citation type="journal article" date="2018" name="Sci. Rep.">
        <title>Comparative genomics provides insights into the lifestyle and reveals functional heterogeneity of dark septate endophytic fungi.</title>
        <authorList>
            <person name="Knapp D.G."/>
            <person name="Nemeth J.B."/>
            <person name="Barry K."/>
            <person name="Hainaut M."/>
            <person name="Henrissat B."/>
            <person name="Johnson J."/>
            <person name="Kuo A."/>
            <person name="Lim J.H.P."/>
            <person name="Lipzen A."/>
            <person name="Nolan M."/>
            <person name="Ohm R.A."/>
            <person name="Tamas L."/>
            <person name="Grigoriev I.V."/>
            <person name="Spatafora J.W."/>
            <person name="Nagy L.G."/>
            <person name="Kovacs G.M."/>
        </authorList>
    </citation>
    <scope>NUCLEOTIDE SEQUENCE [LARGE SCALE GENOMIC DNA]</scope>
    <source>
        <strain evidence="2 3">DSE2036</strain>
    </source>
</reference>
<name>A0A2V1EDP7_9PLEO</name>
<sequence>MSFAGHHIAFPRTFLALNTTPKKSVVNAGQLSPSSEPQLPPHGFLSNRPSASIARHSSISSVSSVDSNVSTASTRASSEAPSPPFDKQTLHTFLSLNSMYVAPATPAASLKAVDANGFLSNRG</sequence>
<proteinExistence type="predicted"/>
<dbReference type="Proteomes" id="UP000244855">
    <property type="component" value="Unassembled WGS sequence"/>
</dbReference>
<feature type="compositionally biased region" description="Low complexity" evidence="1">
    <location>
        <begin position="50"/>
        <end position="73"/>
    </location>
</feature>
<evidence type="ECO:0000313" key="3">
    <source>
        <dbReference type="Proteomes" id="UP000244855"/>
    </source>
</evidence>
<dbReference type="EMBL" id="KZ805300">
    <property type="protein sequence ID" value="PVI08728.1"/>
    <property type="molecule type" value="Genomic_DNA"/>
</dbReference>
<evidence type="ECO:0000256" key="1">
    <source>
        <dbReference type="SAM" id="MobiDB-lite"/>
    </source>
</evidence>
<feature type="region of interest" description="Disordered" evidence="1">
    <location>
        <begin position="26"/>
        <end position="85"/>
    </location>
</feature>
<dbReference type="OrthoDB" id="3797248at2759"/>
<protein>
    <submittedName>
        <fullName evidence="2">Uncharacterized protein</fullName>
    </submittedName>
</protein>
<accession>A0A2V1EDP7</accession>
<dbReference type="AlphaFoldDB" id="A0A2V1EDP7"/>